<evidence type="ECO:0000259" key="2">
    <source>
        <dbReference type="PROSITE" id="PS50011"/>
    </source>
</evidence>
<comment type="similarity">
    <text evidence="1">Belongs to the protein kinase superfamily.</text>
</comment>
<dbReference type="PANTHER" id="PTHR12984">
    <property type="entry name" value="SCY1-RELATED S/T PROTEIN KINASE-LIKE"/>
    <property type="match status" value="1"/>
</dbReference>
<dbReference type="GO" id="GO:0005524">
    <property type="term" value="F:ATP binding"/>
    <property type="evidence" value="ECO:0007669"/>
    <property type="project" value="InterPro"/>
</dbReference>
<dbReference type="SMART" id="SM00220">
    <property type="entry name" value="S_TKc"/>
    <property type="match status" value="1"/>
</dbReference>
<dbReference type="Gene3D" id="1.10.510.10">
    <property type="entry name" value="Transferase(Phosphotransferase) domain 1"/>
    <property type="match status" value="1"/>
</dbReference>
<dbReference type="Gene3D" id="3.30.200.20">
    <property type="entry name" value="Phosphorylase Kinase, domain 1"/>
    <property type="match status" value="1"/>
</dbReference>
<dbReference type="PROSITE" id="PS50011">
    <property type="entry name" value="PROTEIN_KINASE_DOM"/>
    <property type="match status" value="1"/>
</dbReference>
<reference evidence="4" key="1">
    <citation type="submission" date="2017-02" db="UniProtKB">
        <authorList>
            <consortium name="WormBaseParasite"/>
        </authorList>
    </citation>
    <scope>IDENTIFICATION</scope>
</reference>
<evidence type="ECO:0000313" key="4">
    <source>
        <dbReference type="WBParaSite" id="SMUV_0000957501-mRNA-1"/>
    </source>
</evidence>
<dbReference type="InterPro" id="IPR051177">
    <property type="entry name" value="CIK-Related_Protein"/>
</dbReference>
<name>A0A0N5AXA1_9BILA</name>
<dbReference type="STRING" id="451379.A0A0N5AXA1"/>
<keyword evidence="3" id="KW-1185">Reference proteome</keyword>
<dbReference type="PANTHER" id="PTHR12984:SF15">
    <property type="entry name" value="PROTEIN-ASSOCIATING WITH THE CARBOXYL-TERMINAL DOMAIN OF EZRIN"/>
    <property type="match status" value="1"/>
</dbReference>
<dbReference type="Proteomes" id="UP000046393">
    <property type="component" value="Unplaced"/>
</dbReference>
<dbReference type="GO" id="GO:0004672">
    <property type="term" value="F:protein kinase activity"/>
    <property type="evidence" value="ECO:0007669"/>
    <property type="project" value="InterPro"/>
</dbReference>
<dbReference type="SUPFAM" id="SSF48371">
    <property type="entry name" value="ARM repeat"/>
    <property type="match status" value="1"/>
</dbReference>
<protein>
    <submittedName>
        <fullName evidence="4">Protein kinase domain-containing protein</fullName>
    </submittedName>
</protein>
<proteinExistence type="inferred from homology"/>
<accession>A0A0N5AXA1</accession>
<dbReference type="InterPro" id="IPR016024">
    <property type="entry name" value="ARM-type_fold"/>
</dbReference>
<evidence type="ECO:0000313" key="3">
    <source>
        <dbReference type="Proteomes" id="UP000046393"/>
    </source>
</evidence>
<dbReference type="InterPro" id="IPR011989">
    <property type="entry name" value="ARM-like"/>
</dbReference>
<dbReference type="InterPro" id="IPR000719">
    <property type="entry name" value="Prot_kinase_dom"/>
</dbReference>
<dbReference type="AlphaFoldDB" id="A0A0N5AXA1"/>
<dbReference type="WBParaSite" id="SMUV_0000957501-mRNA-1">
    <property type="protein sequence ID" value="SMUV_0000957501-mRNA-1"/>
    <property type="gene ID" value="SMUV_0000957501"/>
</dbReference>
<dbReference type="SUPFAM" id="SSF56112">
    <property type="entry name" value="Protein kinase-like (PK-like)"/>
    <property type="match status" value="1"/>
</dbReference>
<evidence type="ECO:0000256" key="1">
    <source>
        <dbReference type="ARBA" id="ARBA00038349"/>
    </source>
</evidence>
<feature type="domain" description="Protein kinase" evidence="2">
    <location>
        <begin position="1"/>
        <end position="292"/>
    </location>
</feature>
<sequence length="654" mass="73597">MGAKGSTIESKEVEIGEEVGRSSTIYRIWSNVYPCLLERRRKCTLFIKNFAETDSKEARSFFENGIKTLMKLRHPYITEYVDSTLDKNEATLITERVQLLDLIIDSLSPIEIHTGLCHILDALIFLHEKAGLSHNNICPSSVFVAVDGSWKLSGFECAQRLENSRHWVQSDFVRSIKLPEFAPAEDQLMLSTDIPPAARDAFAFGKLIAYTLPYIKEYLLEETVTSLENVVEVLTKDNPSSRGQLNSLFIEYPETFTNSLYKMMEFLSHFHAKTSEQRARFFETVNSVLTALPKDVVGKQLVPMLLSRCVLLDDAAQLQLLPFMLQPDESESGNGLFSMSSFKKWVVPQILRIFRVHEVSVRLALLSQFGRYISAINIKDLQSIVLKELLLGMTDTNDEIVSASLRAMADLVPILGGSVVTGLVHKKTFADGKPKDKLVENSDVYSSEKSRVESEIVKTTKFSIPSSLANIIEDDHVEYQTVTLELTRNHSHSVGLEENMTEEPDEYEENAWDDKWEALEDYDYDNQSQYSSPTRNISSTVPSSSNVNITLHKDLEDQEILEKGASEPKVTEMSKPFISETSKIEEPDYFADMEPVVSSARKLVIVPETSLSESAKCNSEVSFSNRFAAVVAEDDDSINLDAWEAKPVVDLDAD</sequence>
<organism evidence="3 4">
    <name type="scientific">Syphacia muris</name>
    <dbReference type="NCBI Taxonomy" id="451379"/>
    <lineage>
        <taxon>Eukaryota</taxon>
        <taxon>Metazoa</taxon>
        <taxon>Ecdysozoa</taxon>
        <taxon>Nematoda</taxon>
        <taxon>Chromadorea</taxon>
        <taxon>Rhabditida</taxon>
        <taxon>Spirurina</taxon>
        <taxon>Oxyuridomorpha</taxon>
        <taxon>Oxyuroidea</taxon>
        <taxon>Oxyuridae</taxon>
        <taxon>Syphacia</taxon>
    </lineage>
</organism>
<dbReference type="Pfam" id="PF00069">
    <property type="entry name" value="Pkinase"/>
    <property type="match status" value="1"/>
</dbReference>
<dbReference type="Gene3D" id="1.25.10.10">
    <property type="entry name" value="Leucine-rich Repeat Variant"/>
    <property type="match status" value="1"/>
</dbReference>
<dbReference type="InterPro" id="IPR011009">
    <property type="entry name" value="Kinase-like_dom_sf"/>
</dbReference>